<evidence type="ECO:0000313" key="15">
    <source>
        <dbReference type="EMBL" id="EAT11058.1"/>
    </source>
</evidence>
<dbReference type="GO" id="GO:0070042">
    <property type="term" value="F:rRNA (uridine-N3-)-methyltransferase activity"/>
    <property type="evidence" value="ECO:0007669"/>
    <property type="project" value="TreeGrafter"/>
</dbReference>
<dbReference type="InterPro" id="IPR029026">
    <property type="entry name" value="tRNA_m1G_MTases_N"/>
</dbReference>
<feature type="domain" description="Ribosomal RNA small subunit methyltransferase E PUA-like" evidence="14">
    <location>
        <begin position="20"/>
        <end position="67"/>
    </location>
</feature>
<keyword evidence="5 12" id="KW-0963">Cytoplasm</keyword>
<dbReference type="GO" id="GO:0070475">
    <property type="term" value="P:rRNA base methylation"/>
    <property type="evidence" value="ECO:0007669"/>
    <property type="project" value="TreeGrafter"/>
</dbReference>
<dbReference type="RefSeq" id="WP_007017978.1">
    <property type="nucleotide sequence ID" value="NZ_CH724115.1"/>
</dbReference>
<gene>
    <name evidence="15" type="ORF">RED65_14462</name>
</gene>
<comment type="similarity">
    <text evidence="2 12">Belongs to the RNA methyltransferase RsmE family.</text>
</comment>
<keyword evidence="8 12" id="KW-0808">Transferase</keyword>
<evidence type="ECO:0000256" key="10">
    <source>
        <dbReference type="ARBA" id="ARBA00025699"/>
    </source>
</evidence>
<name>Q1MYH3_9GAMM</name>
<dbReference type="STRING" id="207949.RED65_14462"/>
<dbReference type="PIRSF" id="PIRSF015601">
    <property type="entry name" value="MTase_slr0722"/>
    <property type="match status" value="1"/>
</dbReference>
<comment type="catalytic activity">
    <reaction evidence="11 12">
        <text>uridine(1498) in 16S rRNA + S-adenosyl-L-methionine = N(3)-methyluridine(1498) in 16S rRNA + S-adenosyl-L-homocysteine + H(+)</text>
        <dbReference type="Rhea" id="RHEA:42920"/>
        <dbReference type="Rhea" id="RHEA-COMP:10283"/>
        <dbReference type="Rhea" id="RHEA-COMP:10284"/>
        <dbReference type="ChEBI" id="CHEBI:15378"/>
        <dbReference type="ChEBI" id="CHEBI:57856"/>
        <dbReference type="ChEBI" id="CHEBI:59789"/>
        <dbReference type="ChEBI" id="CHEBI:65315"/>
        <dbReference type="ChEBI" id="CHEBI:74502"/>
        <dbReference type="EC" id="2.1.1.193"/>
    </reaction>
</comment>
<evidence type="ECO:0000256" key="12">
    <source>
        <dbReference type="PIRNR" id="PIRNR015601"/>
    </source>
</evidence>
<feature type="domain" description="Ribosomal RNA small subunit methyltransferase E methyltransferase" evidence="13">
    <location>
        <begin position="76"/>
        <end position="235"/>
    </location>
</feature>
<dbReference type="Gene3D" id="3.40.1280.10">
    <property type="match status" value="1"/>
</dbReference>
<keyword evidence="9 12" id="KW-0949">S-adenosyl-L-methionine</keyword>
<protein>
    <recommendedName>
        <fullName evidence="4 12">Ribosomal RNA small subunit methyltransferase E</fullName>
        <ecNumber evidence="3 12">2.1.1.193</ecNumber>
    </recommendedName>
</protein>
<dbReference type="InterPro" id="IPR046887">
    <property type="entry name" value="RsmE_PUA-like"/>
</dbReference>
<proteinExistence type="inferred from homology"/>
<sequence length="241" mass="26800">MRIPRIYTPQPLGEHNLIDLDDASAHHVGKVLRMEAGRQLKVFNGSGHRYFDATIVHADRKKVQVRLGESHASSTESPLSIHLGQVMSKGDKMEFTIQKAVELGVTDITPLWSEHCDVKLNQERLEKKHKQWLGIIISACEQSGRDVIPHLHPTIKIEDWLANMETDVKWLLDPGAEPLQSKVAPKSVAIAVGPEGGFSEGEVKLAQQQGFQSQLIGPRVLRTETAALTAITILQSRWGDF</sequence>
<dbReference type="PANTHER" id="PTHR30027:SF3">
    <property type="entry name" value="16S RRNA (URACIL(1498)-N(3))-METHYLTRANSFERASE"/>
    <property type="match status" value="1"/>
</dbReference>
<dbReference type="NCBIfam" id="TIGR00046">
    <property type="entry name" value="RsmE family RNA methyltransferase"/>
    <property type="match status" value="1"/>
</dbReference>
<evidence type="ECO:0000256" key="9">
    <source>
        <dbReference type="ARBA" id="ARBA00022691"/>
    </source>
</evidence>
<comment type="function">
    <text evidence="10 12">Specifically methylates the N3 position of the uracil ring of uridine 1498 (m3U1498) in 16S rRNA. Acts on the fully assembled 30S ribosomal subunit.</text>
</comment>
<dbReference type="Pfam" id="PF04452">
    <property type="entry name" value="Methyltrans_RNA"/>
    <property type="match status" value="1"/>
</dbReference>
<evidence type="ECO:0000256" key="7">
    <source>
        <dbReference type="ARBA" id="ARBA00022603"/>
    </source>
</evidence>
<dbReference type="Pfam" id="PF20260">
    <property type="entry name" value="PUA_4"/>
    <property type="match status" value="1"/>
</dbReference>
<dbReference type="EMBL" id="AAQH01000025">
    <property type="protein sequence ID" value="EAT11058.1"/>
    <property type="molecule type" value="Genomic_DNA"/>
</dbReference>
<evidence type="ECO:0000256" key="4">
    <source>
        <dbReference type="ARBA" id="ARBA00013673"/>
    </source>
</evidence>
<keyword evidence="16" id="KW-1185">Reference proteome</keyword>
<evidence type="ECO:0000259" key="14">
    <source>
        <dbReference type="Pfam" id="PF20260"/>
    </source>
</evidence>
<comment type="subcellular location">
    <subcellularLocation>
        <location evidence="1 12">Cytoplasm</location>
    </subcellularLocation>
</comment>
<comment type="caution">
    <text evidence="15">The sequence shown here is derived from an EMBL/GenBank/DDBJ whole genome shotgun (WGS) entry which is preliminary data.</text>
</comment>
<reference evidence="15 16" key="1">
    <citation type="submission" date="2006-03" db="EMBL/GenBank/DDBJ databases">
        <authorList>
            <person name="Pinhassi J."/>
            <person name="Pedros-Alio C."/>
            <person name="Ferriera S."/>
            <person name="Johnson J."/>
            <person name="Kravitz S."/>
            <person name="Halpern A."/>
            <person name="Remington K."/>
            <person name="Beeson K."/>
            <person name="Tran B."/>
            <person name="Rogers Y.-H."/>
            <person name="Friedman R."/>
            <person name="Venter J.C."/>
        </authorList>
    </citation>
    <scope>NUCLEOTIDE SEQUENCE [LARGE SCALE GENOMIC DNA]</scope>
    <source>
        <strain evidence="15 16">RED65</strain>
    </source>
</reference>
<dbReference type="InterPro" id="IPR046886">
    <property type="entry name" value="RsmE_MTase_dom"/>
</dbReference>
<keyword evidence="6 12" id="KW-0698">rRNA processing</keyword>
<dbReference type="SUPFAM" id="SSF75217">
    <property type="entry name" value="alpha/beta knot"/>
    <property type="match status" value="1"/>
</dbReference>
<evidence type="ECO:0000256" key="11">
    <source>
        <dbReference type="ARBA" id="ARBA00047944"/>
    </source>
</evidence>
<dbReference type="CDD" id="cd18084">
    <property type="entry name" value="RsmE-like"/>
    <property type="match status" value="1"/>
</dbReference>
<dbReference type="HOGENOM" id="CLU_067442_5_1_6"/>
<dbReference type="SUPFAM" id="SSF88697">
    <property type="entry name" value="PUA domain-like"/>
    <property type="match status" value="1"/>
</dbReference>
<accession>Q1MYH3</accession>
<dbReference type="Proteomes" id="UP000004263">
    <property type="component" value="Unassembled WGS sequence"/>
</dbReference>
<dbReference type="InterPro" id="IPR029028">
    <property type="entry name" value="Alpha/beta_knot_MTases"/>
</dbReference>
<evidence type="ECO:0000259" key="13">
    <source>
        <dbReference type="Pfam" id="PF04452"/>
    </source>
</evidence>
<evidence type="ECO:0000256" key="6">
    <source>
        <dbReference type="ARBA" id="ARBA00022552"/>
    </source>
</evidence>
<dbReference type="Gene3D" id="2.40.240.20">
    <property type="entry name" value="Hypothetical PUA domain-like, domain 1"/>
    <property type="match status" value="1"/>
</dbReference>
<dbReference type="AlphaFoldDB" id="Q1MYH3"/>
<dbReference type="OrthoDB" id="9815641at2"/>
<organism evidence="15 16">
    <name type="scientific">Bermanella marisrubri</name>
    <dbReference type="NCBI Taxonomy" id="207949"/>
    <lineage>
        <taxon>Bacteria</taxon>
        <taxon>Pseudomonadati</taxon>
        <taxon>Pseudomonadota</taxon>
        <taxon>Gammaproteobacteria</taxon>
        <taxon>Oceanospirillales</taxon>
        <taxon>Oceanospirillaceae</taxon>
        <taxon>Bermanella</taxon>
    </lineage>
</organism>
<evidence type="ECO:0000256" key="1">
    <source>
        <dbReference type="ARBA" id="ARBA00004496"/>
    </source>
</evidence>
<dbReference type="PANTHER" id="PTHR30027">
    <property type="entry name" value="RIBOSOMAL RNA SMALL SUBUNIT METHYLTRANSFERASE E"/>
    <property type="match status" value="1"/>
</dbReference>
<evidence type="ECO:0000256" key="3">
    <source>
        <dbReference type="ARBA" id="ARBA00012328"/>
    </source>
</evidence>
<dbReference type="InterPro" id="IPR006700">
    <property type="entry name" value="RsmE"/>
</dbReference>
<evidence type="ECO:0000256" key="8">
    <source>
        <dbReference type="ARBA" id="ARBA00022679"/>
    </source>
</evidence>
<evidence type="ECO:0000313" key="16">
    <source>
        <dbReference type="Proteomes" id="UP000004263"/>
    </source>
</evidence>
<evidence type="ECO:0000256" key="2">
    <source>
        <dbReference type="ARBA" id="ARBA00005528"/>
    </source>
</evidence>
<evidence type="ECO:0000256" key="5">
    <source>
        <dbReference type="ARBA" id="ARBA00022490"/>
    </source>
</evidence>
<dbReference type="EC" id="2.1.1.193" evidence="3 12"/>
<dbReference type="InterPro" id="IPR015947">
    <property type="entry name" value="PUA-like_sf"/>
</dbReference>
<dbReference type="GO" id="GO:0005737">
    <property type="term" value="C:cytoplasm"/>
    <property type="evidence" value="ECO:0007669"/>
    <property type="project" value="UniProtKB-SubCell"/>
</dbReference>
<keyword evidence="7 12" id="KW-0489">Methyltransferase</keyword>
<dbReference type="NCBIfam" id="NF008692">
    <property type="entry name" value="PRK11713.1-5"/>
    <property type="match status" value="1"/>
</dbReference>